<dbReference type="NCBIfam" id="TIGR00222">
    <property type="entry name" value="panB"/>
    <property type="match status" value="1"/>
</dbReference>
<evidence type="ECO:0000256" key="1">
    <source>
        <dbReference type="ARBA" id="ARBA00005033"/>
    </source>
</evidence>
<dbReference type="InterPro" id="IPR015813">
    <property type="entry name" value="Pyrv/PenolPyrv_kinase-like_dom"/>
</dbReference>
<dbReference type="EMBL" id="SPRH01000008">
    <property type="protein sequence ID" value="TIC03117.1"/>
    <property type="molecule type" value="Genomic_DNA"/>
</dbReference>
<dbReference type="GO" id="GO:0008168">
    <property type="term" value="F:methyltransferase activity"/>
    <property type="evidence" value="ECO:0007669"/>
    <property type="project" value="UniProtKB-KW"/>
</dbReference>
<dbReference type="GO" id="GO:0000287">
    <property type="term" value="F:magnesium ion binding"/>
    <property type="evidence" value="ECO:0007669"/>
    <property type="project" value="TreeGrafter"/>
</dbReference>
<dbReference type="PANTHER" id="PTHR20881:SF0">
    <property type="entry name" value="3-METHYL-2-OXOBUTANOATE HYDROXYMETHYLTRANSFERASE"/>
    <property type="match status" value="1"/>
</dbReference>
<dbReference type="UniPathway" id="UPA00028">
    <property type="reaction ID" value="UER00003"/>
</dbReference>
<keyword evidence="7" id="KW-0489">Methyltransferase</keyword>
<accession>A0A4T0P2D0</accession>
<dbReference type="InterPro" id="IPR003700">
    <property type="entry name" value="Pantoate_hydroxy_MeTrfase"/>
</dbReference>
<dbReference type="GO" id="GO:0032259">
    <property type="term" value="P:methylation"/>
    <property type="evidence" value="ECO:0007669"/>
    <property type="project" value="UniProtKB-KW"/>
</dbReference>
<dbReference type="GO" id="GO:0015940">
    <property type="term" value="P:pantothenate biosynthetic process"/>
    <property type="evidence" value="ECO:0007669"/>
    <property type="project" value="UniProtKB-UniPathway"/>
</dbReference>
<comment type="function">
    <text evidence="6">Catalyzes the reversible reaction in which hydroxymethyl group from 5,10-methylenetetrahydrofolate is transferred onto alpha-ketoisovalerate to form ketopantoate.</text>
</comment>
<gene>
    <name evidence="7" type="ORF">E3Q17_01082</name>
</gene>
<dbReference type="GO" id="GO:0003864">
    <property type="term" value="F:3-methyl-2-oxobutanoate hydroxymethyltransferase activity"/>
    <property type="evidence" value="ECO:0007669"/>
    <property type="project" value="UniProtKB-EC"/>
</dbReference>
<name>A0A4T0P2D0_9BASI</name>
<protein>
    <recommendedName>
        <fullName evidence="3 6">3-methyl-2-oxobutanoate hydroxymethyltransferase</fullName>
        <ecNumber evidence="3 6">2.1.2.11</ecNumber>
    </recommendedName>
</protein>
<sequence length="310" mass="33834">MILRNGIKQQFRSMSKAVERPRKVTIAKLNKMRRQNHPITVLTAYDYPTGLTIEKTHHNHLNGIDIALVGDSLAFTALGYSSTSQLTLDEMIHHCKAVTRAATTPFVVADMPFGTIGVSDEESVRAALRLVQEGGVDAVKIEGGLKQAKTIEKVVDAGVPVIAHAGLQPQRATQTSGFRVQGKTPKSALSIVQDVKAVEKAGAFAILLEAIPPNLGKFLTEMVQIPTIGIGAGNSTSGQVLVQPDMLGSFDAFKPKFVREFGNVGKVTMEALDAYAEAVRSREFPSIHESYNIEDTQWREIEEFIRSHEN</sequence>
<comment type="catalytic activity">
    <reaction evidence="5 6">
        <text>(6R)-5,10-methylene-5,6,7,8-tetrahydrofolate + 3-methyl-2-oxobutanoate + H2O = 2-dehydropantoate + (6S)-5,6,7,8-tetrahydrofolate</text>
        <dbReference type="Rhea" id="RHEA:11824"/>
        <dbReference type="ChEBI" id="CHEBI:11561"/>
        <dbReference type="ChEBI" id="CHEBI:11851"/>
        <dbReference type="ChEBI" id="CHEBI:15377"/>
        <dbReference type="ChEBI" id="CHEBI:15636"/>
        <dbReference type="ChEBI" id="CHEBI:57453"/>
        <dbReference type="EC" id="2.1.2.11"/>
    </reaction>
</comment>
<evidence type="ECO:0000313" key="8">
    <source>
        <dbReference type="Proteomes" id="UP000307169"/>
    </source>
</evidence>
<dbReference type="NCBIfam" id="NF001452">
    <property type="entry name" value="PRK00311.1"/>
    <property type="match status" value="1"/>
</dbReference>
<dbReference type="PANTHER" id="PTHR20881">
    <property type="entry name" value="3-METHYL-2-OXOBUTANOATE HYDROXYMETHYLTRANSFERASE"/>
    <property type="match status" value="1"/>
</dbReference>
<dbReference type="HAMAP" id="MF_00156">
    <property type="entry name" value="PanB"/>
    <property type="match status" value="1"/>
</dbReference>
<dbReference type="CDD" id="cd06557">
    <property type="entry name" value="KPHMT-like"/>
    <property type="match status" value="1"/>
</dbReference>
<keyword evidence="4 6" id="KW-0808">Transferase</keyword>
<dbReference type="Proteomes" id="UP000307169">
    <property type="component" value="Unassembled WGS sequence"/>
</dbReference>
<dbReference type="GO" id="GO:0005739">
    <property type="term" value="C:mitochondrion"/>
    <property type="evidence" value="ECO:0007669"/>
    <property type="project" value="TreeGrafter"/>
</dbReference>
<dbReference type="Gene3D" id="3.20.20.60">
    <property type="entry name" value="Phosphoenolpyruvate-binding domains"/>
    <property type="match status" value="1"/>
</dbReference>
<reference evidence="7 8" key="1">
    <citation type="submission" date="2019-03" db="EMBL/GenBank/DDBJ databases">
        <title>Sequencing 25 genomes of Wallemia mellicola.</title>
        <authorList>
            <person name="Gostincar C."/>
        </authorList>
    </citation>
    <scope>NUCLEOTIDE SEQUENCE [LARGE SCALE GENOMIC DNA]</scope>
    <source>
        <strain evidence="7 8">EXF-1262</strain>
    </source>
</reference>
<dbReference type="Pfam" id="PF02548">
    <property type="entry name" value="Pantoate_transf"/>
    <property type="match status" value="1"/>
</dbReference>
<evidence type="ECO:0000256" key="6">
    <source>
        <dbReference type="RuleBase" id="RU362100"/>
    </source>
</evidence>
<proteinExistence type="inferred from homology"/>
<dbReference type="EC" id="2.1.2.11" evidence="3 6"/>
<evidence type="ECO:0000256" key="5">
    <source>
        <dbReference type="ARBA" id="ARBA00049172"/>
    </source>
</evidence>
<dbReference type="PIRSF" id="PIRSF000388">
    <property type="entry name" value="Pantoate_hydroxy_MeTrfase"/>
    <property type="match status" value="1"/>
</dbReference>
<dbReference type="AlphaFoldDB" id="A0A4T0P2D0"/>
<comment type="similarity">
    <text evidence="2 6">Belongs to the PanB family.</text>
</comment>
<dbReference type="FunFam" id="3.20.20.60:FF:000003">
    <property type="entry name" value="3-methyl-2-oxobutanoate hydroxymethyltransferase"/>
    <property type="match status" value="1"/>
</dbReference>
<evidence type="ECO:0000256" key="2">
    <source>
        <dbReference type="ARBA" id="ARBA00008676"/>
    </source>
</evidence>
<evidence type="ECO:0000313" key="7">
    <source>
        <dbReference type="EMBL" id="TIC03117.1"/>
    </source>
</evidence>
<evidence type="ECO:0000256" key="3">
    <source>
        <dbReference type="ARBA" id="ARBA00012618"/>
    </source>
</evidence>
<dbReference type="InterPro" id="IPR040442">
    <property type="entry name" value="Pyrv_kinase-like_dom_sf"/>
</dbReference>
<keyword evidence="6" id="KW-0566">Pantothenate biosynthesis</keyword>
<organism evidence="7 8">
    <name type="scientific">Wallemia mellicola</name>
    <dbReference type="NCBI Taxonomy" id="1708541"/>
    <lineage>
        <taxon>Eukaryota</taxon>
        <taxon>Fungi</taxon>
        <taxon>Dikarya</taxon>
        <taxon>Basidiomycota</taxon>
        <taxon>Wallemiomycotina</taxon>
        <taxon>Wallemiomycetes</taxon>
        <taxon>Wallemiales</taxon>
        <taxon>Wallemiaceae</taxon>
        <taxon>Wallemia</taxon>
    </lineage>
</organism>
<evidence type="ECO:0000256" key="4">
    <source>
        <dbReference type="ARBA" id="ARBA00022679"/>
    </source>
</evidence>
<comment type="pathway">
    <text evidence="1 6">Cofactor biosynthesis; (R)-pantothenate biosynthesis; (R)-pantoate from 3-methyl-2-oxobutanoate: step 1/2.</text>
</comment>
<comment type="caution">
    <text evidence="7">The sequence shown here is derived from an EMBL/GenBank/DDBJ whole genome shotgun (WGS) entry which is preliminary data.</text>
</comment>
<dbReference type="SUPFAM" id="SSF51621">
    <property type="entry name" value="Phosphoenolpyruvate/pyruvate domain"/>
    <property type="match status" value="1"/>
</dbReference>